<organism evidence="2 3">
    <name type="scientific">Hypsizygus marmoreus</name>
    <name type="common">White beech mushroom</name>
    <name type="synonym">Agaricus marmoreus</name>
    <dbReference type="NCBI Taxonomy" id="39966"/>
    <lineage>
        <taxon>Eukaryota</taxon>
        <taxon>Fungi</taxon>
        <taxon>Dikarya</taxon>
        <taxon>Basidiomycota</taxon>
        <taxon>Agaricomycotina</taxon>
        <taxon>Agaricomycetes</taxon>
        <taxon>Agaricomycetidae</taxon>
        <taxon>Agaricales</taxon>
        <taxon>Tricholomatineae</taxon>
        <taxon>Lyophyllaceae</taxon>
        <taxon>Hypsizygus</taxon>
    </lineage>
</organism>
<dbReference type="GO" id="GO:0003825">
    <property type="term" value="F:alpha,alpha-trehalose-phosphate synthase (UDP-forming) activity"/>
    <property type="evidence" value="ECO:0007669"/>
    <property type="project" value="TreeGrafter"/>
</dbReference>
<dbReference type="InterPro" id="IPR001830">
    <property type="entry name" value="Glyco_trans_20"/>
</dbReference>
<dbReference type="Pfam" id="PF00982">
    <property type="entry name" value="Glyco_transf_20"/>
    <property type="match status" value="1"/>
</dbReference>
<dbReference type="PANTHER" id="PTHR10788:SF123">
    <property type="entry name" value="TREHALOSE-PHOSPHATASE"/>
    <property type="match status" value="1"/>
</dbReference>
<dbReference type="OrthoDB" id="755951at2759"/>
<dbReference type="AlphaFoldDB" id="A0A369JZT4"/>
<accession>A0A369JZT4</accession>
<evidence type="ECO:0000256" key="1">
    <source>
        <dbReference type="SAM" id="MobiDB-lite"/>
    </source>
</evidence>
<dbReference type="STRING" id="39966.A0A369JZT4"/>
<gene>
    <name evidence="2" type="primary">tpsA_0</name>
    <name evidence="2" type="ORF">Hypma_002082</name>
</gene>
<comment type="caution">
    <text evidence="2">The sequence shown here is derived from an EMBL/GenBank/DDBJ whole genome shotgun (WGS) entry which is preliminary data.</text>
</comment>
<dbReference type="GO" id="GO:0005992">
    <property type="term" value="P:trehalose biosynthetic process"/>
    <property type="evidence" value="ECO:0007669"/>
    <property type="project" value="InterPro"/>
</dbReference>
<dbReference type="GO" id="GO:0005829">
    <property type="term" value="C:cytosol"/>
    <property type="evidence" value="ECO:0007669"/>
    <property type="project" value="TreeGrafter"/>
</dbReference>
<dbReference type="PANTHER" id="PTHR10788">
    <property type="entry name" value="TREHALOSE-6-PHOSPHATE SYNTHASE"/>
    <property type="match status" value="1"/>
</dbReference>
<dbReference type="GO" id="GO:0004805">
    <property type="term" value="F:trehalose-phosphatase activity"/>
    <property type="evidence" value="ECO:0007669"/>
    <property type="project" value="TreeGrafter"/>
</dbReference>
<dbReference type="Gene3D" id="3.40.50.2000">
    <property type="entry name" value="Glycogen Phosphorylase B"/>
    <property type="match status" value="1"/>
</dbReference>
<reference evidence="2" key="1">
    <citation type="submission" date="2018-04" db="EMBL/GenBank/DDBJ databases">
        <title>Whole genome sequencing of Hypsizygus marmoreus.</title>
        <authorList>
            <person name="Choi I.-G."/>
            <person name="Min B."/>
            <person name="Kim J.-G."/>
            <person name="Kim S."/>
            <person name="Oh Y.-L."/>
            <person name="Kong W.-S."/>
            <person name="Park H."/>
            <person name="Jeong J."/>
            <person name="Song E.-S."/>
        </authorList>
    </citation>
    <scope>NUCLEOTIDE SEQUENCE [LARGE SCALE GENOMIC DNA]</scope>
    <source>
        <strain evidence="2">51987-8</strain>
    </source>
</reference>
<proteinExistence type="predicted"/>
<dbReference type="EMBL" id="LUEZ02000013">
    <property type="protein sequence ID" value="RDB27871.1"/>
    <property type="molecule type" value="Genomic_DNA"/>
</dbReference>
<evidence type="ECO:0000313" key="3">
    <source>
        <dbReference type="Proteomes" id="UP000076154"/>
    </source>
</evidence>
<feature type="region of interest" description="Disordered" evidence="1">
    <location>
        <begin position="90"/>
        <end position="109"/>
    </location>
</feature>
<dbReference type="SUPFAM" id="SSF53756">
    <property type="entry name" value="UDP-Glycosyltransferase/glycogen phosphorylase"/>
    <property type="match status" value="1"/>
</dbReference>
<protein>
    <submittedName>
        <fullName evidence="2">Alpha,alpha-trehalose-phosphate synthase [UDP-forming] A</fullName>
    </submittedName>
</protein>
<keyword evidence="3" id="KW-1185">Reference proteome</keyword>
<dbReference type="InParanoid" id="A0A369JZT4"/>
<name>A0A369JZT4_HYPMA</name>
<evidence type="ECO:0000313" key="2">
    <source>
        <dbReference type="EMBL" id="RDB27871.1"/>
    </source>
</evidence>
<dbReference type="GO" id="GO:0005946">
    <property type="term" value="C:alpha,alpha-trehalose-phosphate synthase complex (UDP-forming)"/>
    <property type="evidence" value="ECO:0007669"/>
    <property type="project" value="TreeGrafter"/>
</dbReference>
<dbReference type="Proteomes" id="UP000076154">
    <property type="component" value="Unassembled WGS sequence"/>
</dbReference>
<sequence length="322" mass="36338">MTKKRSSSIGSQHIMHRDSIHLHTHTPMDSFSEPYTRQGDDISLDQVRADIRQLEQHHRENGIPLSGRVLHVVHYLPVVATLNTRAGVLSPPPTPPVKPADAATDSPEQIASPPAWTLAPRYGHAAMISGIESLSSTHEQLIIGWTGDILSPTPNERISSDTVDVKDRVALEEALAAYQPKESEPDDDKKMTYVPVWLDDKVAHGHYDGYCKQTLWPLFHYLLWQDVATEYASADTHYPYYESANAEFARKIAEVYRPGDLIWVHDYHLLLVPRLVRESIPDVVLGLFMHTPFPSSEVFRCLPRRKEILDGCESCVLPGAWR</sequence>